<protein>
    <recommendedName>
        <fullName evidence="3">Substrate of the Dot/Icm secretion system</fullName>
    </recommendedName>
</protein>
<organism evidence="1 2">
    <name type="scientific">Legionella resiliens</name>
    <dbReference type="NCBI Taxonomy" id="2905958"/>
    <lineage>
        <taxon>Bacteria</taxon>
        <taxon>Pseudomonadati</taxon>
        <taxon>Pseudomonadota</taxon>
        <taxon>Gammaproteobacteria</taxon>
        <taxon>Legionellales</taxon>
        <taxon>Legionellaceae</taxon>
        <taxon>Legionella</taxon>
    </lineage>
</organism>
<comment type="caution">
    <text evidence="1">The sequence shown here is derived from an EMBL/GenBank/DDBJ whole genome shotgun (WGS) entry which is preliminary data.</text>
</comment>
<proteinExistence type="predicted"/>
<evidence type="ECO:0008006" key="3">
    <source>
        <dbReference type="Google" id="ProtNLM"/>
    </source>
</evidence>
<dbReference type="EMBL" id="JAJTND010000004">
    <property type="protein sequence ID" value="MCE3533128.1"/>
    <property type="molecule type" value="Genomic_DNA"/>
</dbReference>
<keyword evidence="2" id="KW-1185">Reference proteome</keyword>
<accession>A0ABS8X7U3</accession>
<reference evidence="1 2" key="1">
    <citation type="journal article" date="2024" name="Pathogens">
        <title>Characterization of a Novel Species of Legionella Isolated from a Healthcare Facility: Legionella resiliens sp. nov.</title>
        <authorList>
            <person name="Cristino S."/>
            <person name="Pascale M.R."/>
            <person name="Marino F."/>
            <person name="Derelitto C."/>
            <person name="Salaris S."/>
            <person name="Orsini M."/>
            <person name="Squarzoni S."/>
            <person name="Grottola A."/>
            <person name="Girolamini L."/>
        </authorList>
    </citation>
    <scope>NUCLEOTIDE SEQUENCE [LARGE SCALE GENOMIC DNA]</scope>
    <source>
        <strain evidence="1 2">8cVS16</strain>
    </source>
</reference>
<sequence length="403" mass="46121">MITKAGAEYLLTKYAKLFSISKEDKRYILIHNISQALHAVSDGTKSNPSIDELIHDLGKVEFRHQFFNVLDEQIKDQFIYLVDDLLDDNLEIKATLTLHSPQAQQNRRNEGVLDSIMAGEQFKITLERFLQLPYSENKKNLIDASSTLYKSVVSEQGFDTDRIIAKLDKILKSLLKDIHINAHQKILLEILIKDLGKAAAVIQKSEKVITIKIANGNEKGKDINAFHALNLAANNYLIPNFKKNTLKEIAQNFLDELEKLGNASTLIGQKILEGSFFFYGEDAKNIYERKRIIENIFKSFSDKIIKSVNKEKISLKDNKQQLFDFIDELSEKECNAVINTLMDNIKQITAPDRGLLNTHSINDKWIFNWFMKLIQVIEEAFDIKTTSEELLEGIDSKVEGFLH</sequence>
<evidence type="ECO:0000313" key="2">
    <source>
        <dbReference type="Proteomes" id="UP001320170"/>
    </source>
</evidence>
<dbReference type="Proteomes" id="UP001320170">
    <property type="component" value="Unassembled WGS sequence"/>
</dbReference>
<dbReference type="RefSeq" id="WP_232891041.1">
    <property type="nucleotide sequence ID" value="NZ_JAJSPM010000008.1"/>
</dbReference>
<evidence type="ECO:0000313" key="1">
    <source>
        <dbReference type="EMBL" id="MCE3533128.1"/>
    </source>
</evidence>
<name>A0ABS8X7U3_9GAMM</name>
<gene>
    <name evidence="1" type="ORF">LXO92_12125</name>
</gene>